<dbReference type="Proteomes" id="UP000654075">
    <property type="component" value="Unassembled WGS sequence"/>
</dbReference>
<sequence>MPLSTAISSDPSCRDYGVQQRLAAACGSEVTNLMRCCASEGLNFCEILPPLARNSPTDRGVCSQMHFAVVRCVAQTLQAGRGGAYDMCARDFAAVCAETGSEGAVSKRSWSCAWKYFGSPLQLMMVTATALGECRPSGMTFNDNETANEAKFRSMWAGTAL</sequence>
<evidence type="ECO:0000313" key="1">
    <source>
        <dbReference type="EMBL" id="CAE8599636.1"/>
    </source>
</evidence>
<gene>
    <name evidence="1" type="ORF">PGLA1383_LOCUS17982</name>
</gene>
<evidence type="ECO:0000313" key="2">
    <source>
        <dbReference type="Proteomes" id="UP000654075"/>
    </source>
</evidence>
<protein>
    <submittedName>
        <fullName evidence="1">Uncharacterized protein</fullName>
    </submittedName>
</protein>
<organism evidence="1 2">
    <name type="scientific">Polarella glacialis</name>
    <name type="common">Dinoflagellate</name>
    <dbReference type="NCBI Taxonomy" id="89957"/>
    <lineage>
        <taxon>Eukaryota</taxon>
        <taxon>Sar</taxon>
        <taxon>Alveolata</taxon>
        <taxon>Dinophyceae</taxon>
        <taxon>Suessiales</taxon>
        <taxon>Suessiaceae</taxon>
        <taxon>Polarella</taxon>
    </lineage>
</organism>
<accession>A0A813EER3</accession>
<dbReference type="EMBL" id="CAJNNV010011333">
    <property type="protein sequence ID" value="CAE8599636.1"/>
    <property type="molecule type" value="Genomic_DNA"/>
</dbReference>
<comment type="caution">
    <text evidence="1">The sequence shown here is derived from an EMBL/GenBank/DDBJ whole genome shotgun (WGS) entry which is preliminary data.</text>
</comment>
<reference evidence="1" key="1">
    <citation type="submission" date="2021-02" db="EMBL/GenBank/DDBJ databases">
        <authorList>
            <person name="Dougan E. K."/>
            <person name="Rhodes N."/>
            <person name="Thang M."/>
            <person name="Chan C."/>
        </authorList>
    </citation>
    <scope>NUCLEOTIDE SEQUENCE</scope>
</reference>
<proteinExistence type="predicted"/>
<dbReference type="AlphaFoldDB" id="A0A813EER3"/>
<keyword evidence="2" id="KW-1185">Reference proteome</keyword>
<name>A0A813EER3_POLGL</name>